<comment type="caution">
    <text evidence="1">The sequence shown here is derived from an EMBL/GenBank/DDBJ whole genome shotgun (WGS) entry which is preliminary data.</text>
</comment>
<protein>
    <submittedName>
        <fullName evidence="1">Uncharacterized protein</fullName>
    </submittedName>
</protein>
<name>A0A0G0XM36_9BACT</name>
<evidence type="ECO:0000313" key="1">
    <source>
        <dbReference type="EMBL" id="KKS25934.1"/>
    </source>
</evidence>
<dbReference type="EMBL" id="LCCE01000031">
    <property type="protein sequence ID" value="KKS25934.1"/>
    <property type="molecule type" value="Genomic_DNA"/>
</dbReference>
<gene>
    <name evidence="1" type="ORF">UU84_C0031G0004</name>
</gene>
<sequence>MKGVVLILTILFSLVVTSSLEAGIKGIKICGLMPNVEVLVKLSDGTLVKNVVTDNNGNVLIKELHGEQWVFESTYPNRKRFRFEITTTTPVVKSGILQVGCVKLL</sequence>
<proteinExistence type="predicted"/>
<organism evidence="1 2">
    <name type="scientific">Candidatus Yanofskybacteria bacterium GW2011_GWC2_41_9</name>
    <dbReference type="NCBI Taxonomy" id="1619029"/>
    <lineage>
        <taxon>Bacteria</taxon>
        <taxon>Candidatus Yanofskyibacteriota</taxon>
    </lineage>
</organism>
<dbReference type="AlphaFoldDB" id="A0A0G0XM36"/>
<evidence type="ECO:0000313" key="2">
    <source>
        <dbReference type="Proteomes" id="UP000033859"/>
    </source>
</evidence>
<accession>A0A0G0XM36</accession>
<dbReference type="Proteomes" id="UP000033859">
    <property type="component" value="Unassembled WGS sequence"/>
</dbReference>
<reference evidence="1 2" key="1">
    <citation type="journal article" date="2015" name="Nature">
        <title>rRNA introns, odd ribosomes, and small enigmatic genomes across a large radiation of phyla.</title>
        <authorList>
            <person name="Brown C.T."/>
            <person name="Hug L.A."/>
            <person name="Thomas B.C."/>
            <person name="Sharon I."/>
            <person name="Castelle C.J."/>
            <person name="Singh A."/>
            <person name="Wilkins M.J."/>
            <person name="Williams K.H."/>
            <person name="Banfield J.F."/>
        </authorList>
    </citation>
    <scope>NUCLEOTIDE SEQUENCE [LARGE SCALE GENOMIC DNA]</scope>
</reference>